<name>A0ABP8HR21_9BURK</name>
<feature type="signal peptide" evidence="2">
    <location>
        <begin position="1"/>
        <end position="25"/>
    </location>
</feature>
<dbReference type="EMBL" id="BAABGJ010000021">
    <property type="protein sequence ID" value="GAA4342959.1"/>
    <property type="molecule type" value="Genomic_DNA"/>
</dbReference>
<feature type="chain" id="PRO_5047516429" description="LTXXQ motif family protein" evidence="2">
    <location>
        <begin position="26"/>
        <end position="185"/>
    </location>
</feature>
<dbReference type="PROSITE" id="PS51257">
    <property type="entry name" value="PROKAR_LIPOPROTEIN"/>
    <property type="match status" value="1"/>
</dbReference>
<comment type="caution">
    <text evidence="3">The sequence shown here is derived from an EMBL/GenBank/DDBJ whole genome shotgun (WGS) entry which is preliminary data.</text>
</comment>
<gene>
    <name evidence="3" type="ORF">GCM10023165_25010</name>
</gene>
<protein>
    <recommendedName>
        <fullName evidence="5">LTXXQ motif family protein</fullName>
    </recommendedName>
</protein>
<feature type="compositionally biased region" description="Basic residues" evidence="1">
    <location>
        <begin position="165"/>
        <end position="176"/>
    </location>
</feature>
<evidence type="ECO:0000313" key="4">
    <source>
        <dbReference type="Proteomes" id="UP001500975"/>
    </source>
</evidence>
<sequence>MIPPRQKIRMAGLIASAAFACAAFAQAPQPASAAPVAQPQAQATEAAKKEPRMDRAQRIERMQAQRAQRLADLKQKLHLESRQESAWNQFAAAQRRPARPAGQARAEREAFAKMSTPQRLERMQARHAERNTRFNELMTATRNLYATLSPEQQKTFDAQTLRFGPRGHGHGPHMHRHGEGEPTRS</sequence>
<evidence type="ECO:0000256" key="1">
    <source>
        <dbReference type="SAM" id="MobiDB-lite"/>
    </source>
</evidence>
<evidence type="ECO:0000313" key="3">
    <source>
        <dbReference type="EMBL" id="GAA4342959.1"/>
    </source>
</evidence>
<keyword evidence="4" id="KW-1185">Reference proteome</keyword>
<evidence type="ECO:0000256" key="2">
    <source>
        <dbReference type="SAM" id="SignalP"/>
    </source>
</evidence>
<organism evidence="3 4">
    <name type="scientific">Variovorax defluvii</name>
    <dbReference type="NCBI Taxonomy" id="913761"/>
    <lineage>
        <taxon>Bacteria</taxon>
        <taxon>Pseudomonadati</taxon>
        <taxon>Pseudomonadota</taxon>
        <taxon>Betaproteobacteria</taxon>
        <taxon>Burkholderiales</taxon>
        <taxon>Comamonadaceae</taxon>
        <taxon>Variovorax</taxon>
    </lineage>
</organism>
<reference evidence="4" key="1">
    <citation type="journal article" date="2019" name="Int. J. Syst. Evol. Microbiol.">
        <title>The Global Catalogue of Microorganisms (GCM) 10K type strain sequencing project: providing services to taxonomists for standard genome sequencing and annotation.</title>
        <authorList>
            <consortium name="The Broad Institute Genomics Platform"/>
            <consortium name="The Broad Institute Genome Sequencing Center for Infectious Disease"/>
            <person name="Wu L."/>
            <person name="Ma J."/>
        </authorList>
    </citation>
    <scope>NUCLEOTIDE SEQUENCE [LARGE SCALE GENOMIC DNA]</scope>
    <source>
        <strain evidence="4">JCM 17804</strain>
    </source>
</reference>
<evidence type="ECO:0008006" key="5">
    <source>
        <dbReference type="Google" id="ProtNLM"/>
    </source>
</evidence>
<dbReference type="InterPro" id="IPR012899">
    <property type="entry name" value="LTXXQ"/>
</dbReference>
<keyword evidence="2" id="KW-0732">Signal</keyword>
<dbReference type="Proteomes" id="UP001500975">
    <property type="component" value="Unassembled WGS sequence"/>
</dbReference>
<feature type="region of interest" description="Disordered" evidence="1">
    <location>
        <begin position="161"/>
        <end position="185"/>
    </location>
</feature>
<dbReference type="RefSeq" id="WP_345538217.1">
    <property type="nucleotide sequence ID" value="NZ_BAABGJ010000021.1"/>
</dbReference>
<dbReference type="Pfam" id="PF07813">
    <property type="entry name" value="LTXXQ"/>
    <property type="match status" value="1"/>
</dbReference>
<proteinExistence type="predicted"/>
<accession>A0ABP8HR21</accession>